<dbReference type="InterPro" id="IPR001138">
    <property type="entry name" value="Zn2Cys6_DnaBD"/>
</dbReference>
<evidence type="ECO:0000313" key="8">
    <source>
        <dbReference type="EMBL" id="PLB50749.1"/>
    </source>
</evidence>
<dbReference type="GO" id="GO:0000981">
    <property type="term" value="F:DNA-binding transcription factor activity, RNA polymerase II-specific"/>
    <property type="evidence" value="ECO:0007669"/>
    <property type="project" value="InterPro"/>
</dbReference>
<dbReference type="PROSITE" id="PS00463">
    <property type="entry name" value="ZN2_CY6_FUNGAL_1"/>
    <property type="match status" value="1"/>
</dbReference>
<comment type="caution">
    <text evidence="8">The sequence shown here is derived from an EMBL/GenBank/DDBJ whole genome shotgun (WGS) entry which is preliminary data.</text>
</comment>
<protein>
    <recommendedName>
        <fullName evidence="7">Zn(2)-C6 fungal-type domain-containing protein</fullName>
    </recommendedName>
</protein>
<dbReference type="GO" id="GO:0009893">
    <property type="term" value="P:positive regulation of metabolic process"/>
    <property type="evidence" value="ECO:0007669"/>
    <property type="project" value="UniProtKB-ARBA"/>
</dbReference>
<comment type="subcellular location">
    <subcellularLocation>
        <location evidence="1">Nucleus</location>
    </subcellularLocation>
</comment>
<evidence type="ECO:0000256" key="5">
    <source>
        <dbReference type="ARBA" id="ARBA00023242"/>
    </source>
</evidence>
<feature type="region of interest" description="Disordered" evidence="6">
    <location>
        <begin position="59"/>
        <end position="92"/>
    </location>
</feature>
<feature type="compositionally biased region" description="Polar residues" evidence="6">
    <location>
        <begin position="100"/>
        <end position="118"/>
    </location>
</feature>
<dbReference type="Gene3D" id="4.10.240.10">
    <property type="entry name" value="Zn(2)-C6 fungal-type DNA-binding domain"/>
    <property type="match status" value="1"/>
</dbReference>
<evidence type="ECO:0000259" key="7">
    <source>
        <dbReference type="PROSITE" id="PS50048"/>
    </source>
</evidence>
<dbReference type="SMART" id="SM00066">
    <property type="entry name" value="GAL4"/>
    <property type="match status" value="1"/>
</dbReference>
<sequence length="519" mass="58514">MTSQGCRTCRKRHQKCDERKPTCWNCRWRGIECGGYGIKLADFTVYSGRKGQMVSRMMRDESDGDQMHPGDVPADGDASSTPTDADRPPSESLLHIKTQDTTRFASESHSSGDDTNFAVSPGDAMVTEYAFGGDQASLDSQDDEQDSRRDMEDLCLRLYPIKTEQNPYRIIYGSLAAQSEPLRKAILFASALHRSKLGKLPTFAIKHYRTDMQESFRSALCEGGEPWNLAATALLSALFDIIGTGMNTWSSKLIGCRRLLQLASLSSEKVPKGFQCVVLQYNWAATMSQTLLKGVVPADTCEEIRCIDEVPMSQTGASLTMAEHQSHWWDNLPDYQMHLFLRQATEHSITIDRLRAAGDTEHLLQLMPRAAELVNMIQAWQPHTSTVPSEYLDSVLHFNEVWRLGMLCFVHSEVYGLGPRDRNIQRWVEASLEPIRKLSWLQACLFPLFMIALHAENERARQIIRFKLGEMHATLGFQGPLSVASVLVNIWMRSDGMGTGKVQWREAIREMGMELNILL</sequence>
<organism evidence="8 9">
    <name type="scientific">Aspergillus steynii IBT 23096</name>
    <dbReference type="NCBI Taxonomy" id="1392250"/>
    <lineage>
        <taxon>Eukaryota</taxon>
        <taxon>Fungi</taxon>
        <taxon>Dikarya</taxon>
        <taxon>Ascomycota</taxon>
        <taxon>Pezizomycotina</taxon>
        <taxon>Eurotiomycetes</taxon>
        <taxon>Eurotiomycetidae</taxon>
        <taxon>Eurotiales</taxon>
        <taxon>Aspergillaceae</taxon>
        <taxon>Aspergillus</taxon>
        <taxon>Aspergillus subgen. Circumdati</taxon>
    </lineage>
</organism>
<evidence type="ECO:0000256" key="4">
    <source>
        <dbReference type="ARBA" id="ARBA00023163"/>
    </source>
</evidence>
<dbReference type="VEuPathDB" id="FungiDB:P170DRAFT_474305"/>
<dbReference type="GO" id="GO:0005634">
    <property type="term" value="C:nucleus"/>
    <property type="evidence" value="ECO:0007669"/>
    <property type="project" value="UniProtKB-SubCell"/>
</dbReference>
<reference evidence="8 9" key="1">
    <citation type="submission" date="2016-12" db="EMBL/GenBank/DDBJ databases">
        <title>The genomes of Aspergillus section Nigri reveals drivers in fungal speciation.</title>
        <authorList>
            <consortium name="DOE Joint Genome Institute"/>
            <person name="Vesth T.C."/>
            <person name="Nybo J."/>
            <person name="Theobald S."/>
            <person name="Brandl J."/>
            <person name="Frisvad J.C."/>
            <person name="Nielsen K.F."/>
            <person name="Lyhne E.K."/>
            <person name="Kogle M.E."/>
            <person name="Kuo A."/>
            <person name="Riley R."/>
            <person name="Clum A."/>
            <person name="Nolan M."/>
            <person name="Lipzen A."/>
            <person name="Salamov A."/>
            <person name="Henrissat B."/>
            <person name="Wiebenga A."/>
            <person name="De Vries R.P."/>
            <person name="Grigoriev I.V."/>
            <person name="Mortensen U.H."/>
            <person name="Andersen M.R."/>
            <person name="Baker S.E."/>
        </authorList>
    </citation>
    <scope>NUCLEOTIDE SEQUENCE [LARGE SCALE GENOMIC DNA]</scope>
    <source>
        <strain evidence="8 9">IBT 23096</strain>
    </source>
</reference>
<name>A0A2I2GCY8_9EURO</name>
<dbReference type="InterPro" id="IPR036864">
    <property type="entry name" value="Zn2-C6_fun-type_DNA-bd_sf"/>
</dbReference>
<dbReference type="Pfam" id="PF11951">
    <property type="entry name" value="Fungal_trans_2"/>
    <property type="match status" value="1"/>
</dbReference>
<proteinExistence type="predicted"/>
<keyword evidence="4" id="KW-0804">Transcription</keyword>
<dbReference type="AlphaFoldDB" id="A0A2I2GCY8"/>
<dbReference type="OrthoDB" id="5419315at2759"/>
<keyword evidence="3" id="KW-0238">DNA-binding</keyword>
<feature type="compositionally biased region" description="Basic and acidic residues" evidence="6">
    <location>
        <begin position="59"/>
        <end position="68"/>
    </location>
</feature>
<dbReference type="GeneID" id="36560816"/>
<dbReference type="EMBL" id="MSFO01000003">
    <property type="protein sequence ID" value="PLB50749.1"/>
    <property type="molecule type" value="Genomic_DNA"/>
</dbReference>
<dbReference type="PANTHER" id="PTHR37534:SF46">
    <property type="entry name" value="ZN(II)2CYS6 TRANSCRIPTION FACTOR (EUROFUNG)"/>
    <property type="match status" value="1"/>
</dbReference>
<evidence type="ECO:0000256" key="6">
    <source>
        <dbReference type="SAM" id="MobiDB-lite"/>
    </source>
</evidence>
<keyword evidence="5" id="KW-0539">Nucleus</keyword>
<gene>
    <name evidence="8" type="ORF">P170DRAFT_474305</name>
</gene>
<feature type="region of interest" description="Disordered" evidence="6">
    <location>
        <begin position="100"/>
        <end position="119"/>
    </location>
</feature>
<dbReference type="Proteomes" id="UP000234275">
    <property type="component" value="Unassembled WGS sequence"/>
</dbReference>
<dbReference type="STRING" id="1392250.A0A2I2GCY8"/>
<dbReference type="RefSeq" id="XP_024706051.1">
    <property type="nucleotide sequence ID" value="XM_024853118.1"/>
</dbReference>
<evidence type="ECO:0000313" key="9">
    <source>
        <dbReference type="Proteomes" id="UP000234275"/>
    </source>
</evidence>
<keyword evidence="2" id="KW-0805">Transcription regulation</keyword>
<dbReference type="PROSITE" id="PS50048">
    <property type="entry name" value="ZN2_CY6_FUNGAL_2"/>
    <property type="match status" value="1"/>
</dbReference>
<dbReference type="GO" id="GO:0003677">
    <property type="term" value="F:DNA binding"/>
    <property type="evidence" value="ECO:0007669"/>
    <property type="project" value="UniProtKB-KW"/>
</dbReference>
<evidence type="ECO:0000256" key="1">
    <source>
        <dbReference type="ARBA" id="ARBA00004123"/>
    </source>
</evidence>
<evidence type="ECO:0000256" key="2">
    <source>
        <dbReference type="ARBA" id="ARBA00023015"/>
    </source>
</evidence>
<accession>A0A2I2GCY8</accession>
<dbReference type="Pfam" id="PF00172">
    <property type="entry name" value="Zn_clus"/>
    <property type="match status" value="1"/>
</dbReference>
<dbReference type="PANTHER" id="PTHR37534">
    <property type="entry name" value="TRANSCRIPTIONAL ACTIVATOR PROTEIN UGA3"/>
    <property type="match status" value="1"/>
</dbReference>
<dbReference type="SUPFAM" id="SSF57701">
    <property type="entry name" value="Zn2/Cys6 DNA-binding domain"/>
    <property type="match status" value="1"/>
</dbReference>
<dbReference type="CDD" id="cd00067">
    <property type="entry name" value="GAL4"/>
    <property type="match status" value="1"/>
</dbReference>
<dbReference type="InterPro" id="IPR021858">
    <property type="entry name" value="Fun_TF"/>
</dbReference>
<keyword evidence="9" id="KW-1185">Reference proteome</keyword>
<feature type="domain" description="Zn(2)-C6 fungal-type" evidence="7">
    <location>
        <begin position="5"/>
        <end position="33"/>
    </location>
</feature>
<dbReference type="GO" id="GO:0008270">
    <property type="term" value="F:zinc ion binding"/>
    <property type="evidence" value="ECO:0007669"/>
    <property type="project" value="InterPro"/>
</dbReference>
<evidence type="ECO:0000256" key="3">
    <source>
        <dbReference type="ARBA" id="ARBA00023125"/>
    </source>
</evidence>